<dbReference type="PROSITE" id="PS51257">
    <property type="entry name" value="PROKAR_LIPOPROTEIN"/>
    <property type="match status" value="1"/>
</dbReference>
<dbReference type="EMBL" id="FNFO01000003">
    <property type="protein sequence ID" value="SDK82810.1"/>
    <property type="molecule type" value="Genomic_DNA"/>
</dbReference>
<organism evidence="2 3">
    <name type="scientific">Catalinimonas alkaloidigena</name>
    <dbReference type="NCBI Taxonomy" id="1075417"/>
    <lineage>
        <taxon>Bacteria</taxon>
        <taxon>Pseudomonadati</taxon>
        <taxon>Bacteroidota</taxon>
        <taxon>Cytophagia</taxon>
        <taxon>Cytophagales</taxon>
        <taxon>Catalimonadaceae</taxon>
        <taxon>Catalinimonas</taxon>
    </lineage>
</organism>
<accession>A0A1G9F3A9</accession>
<dbReference type="Proteomes" id="UP000198510">
    <property type="component" value="Unassembled WGS sequence"/>
</dbReference>
<gene>
    <name evidence="2" type="ORF">SAMN05421823_103659</name>
</gene>
<keyword evidence="3" id="KW-1185">Reference proteome</keyword>
<feature type="domain" description="DUF4136" evidence="1">
    <location>
        <begin position="27"/>
        <end position="175"/>
    </location>
</feature>
<dbReference type="Gene3D" id="3.30.160.670">
    <property type="match status" value="1"/>
</dbReference>
<dbReference type="AlphaFoldDB" id="A0A1G9F3A9"/>
<protein>
    <recommendedName>
        <fullName evidence="1">DUF4136 domain-containing protein</fullName>
    </recommendedName>
</protein>
<dbReference type="OrthoDB" id="875766at2"/>
<proteinExistence type="predicted"/>
<evidence type="ECO:0000313" key="2">
    <source>
        <dbReference type="EMBL" id="SDK82810.1"/>
    </source>
</evidence>
<dbReference type="STRING" id="1075417.SAMN05421823_103659"/>
<evidence type="ECO:0000313" key="3">
    <source>
        <dbReference type="Proteomes" id="UP000198510"/>
    </source>
</evidence>
<dbReference type="RefSeq" id="WP_089681648.1">
    <property type="nucleotide sequence ID" value="NZ_FNFO01000003.1"/>
</dbReference>
<evidence type="ECO:0000259" key="1">
    <source>
        <dbReference type="Pfam" id="PF13590"/>
    </source>
</evidence>
<name>A0A1G9F3A9_9BACT</name>
<sequence>MKIIYSSLLFCTFIALSGCFGFRNYMVESDYSYYGRFKKYKTFNFFTEMNSSAISTAEDTLIRELIQQRLQLQGYQMDESKPNLMVAYKIFYDNFNFKGYNQPQIDQWAKTENEDETYDPVKYSLREGTLLILLYDNKRDKAIWQGYASGLFGDQYAVASRRHIRRAVRSIFDQYQFLAEGFAVENKGE</sequence>
<dbReference type="Pfam" id="PF13590">
    <property type="entry name" value="DUF4136"/>
    <property type="match status" value="1"/>
</dbReference>
<reference evidence="2 3" key="1">
    <citation type="submission" date="2016-10" db="EMBL/GenBank/DDBJ databases">
        <authorList>
            <person name="de Groot N.N."/>
        </authorList>
    </citation>
    <scope>NUCLEOTIDE SEQUENCE [LARGE SCALE GENOMIC DNA]</scope>
    <source>
        <strain evidence="2 3">DSM 25186</strain>
    </source>
</reference>
<dbReference type="InterPro" id="IPR025411">
    <property type="entry name" value="DUF4136"/>
</dbReference>